<dbReference type="PANTHER" id="PTHR42470">
    <property type="entry name" value="VAST DOMAIN-CONTAINING PROTEIN"/>
    <property type="match status" value="1"/>
</dbReference>
<accession>A0A0D2C1Y1</accession>
<dbReference type="RefSeq" id="XP_013319370.1">
    <property type="nucleotide sequence ID" value="XM_013463916.1"/>
</dbReference>
<gene>
    <name evidence="3" type="ORF">PV05_03283</name>
</gene>
<feature type="compositionally biased region" description="Polar residues" evidence="1">
    <location>
        <begin position="167"/>
        <end position="177"/>
    </location>
</feature>
<dbReference type="STRING" id="348802.A0A0D2C1Y1"/>
<feature type="compositionally biased region" description="Polar residues" evidence="1">
    <location>
        <begin position="128"/>
        <end position="139"/>
    </location>
</feature>
<keyword evidence="4" id="KW-1185">Reference proteome</keyword>
<feature type="compositionally biased region" description="Basic and acidic residues" evidence="1">
    <location>
        <begin position="147"/>
        <end position="158"/>
    </location>
</feature>
<reference evidence="3 4" key="1">
    <citation type="submission" date="2015-01" db="EMBL/GenBank/DDBJ databases">
        <title>The Genome Sequence of Exophiala xenobiotica CBS118157.</title>
        <authorList>
            <consortium name="The Broad Institute Genomics Platform"/>
            <person name="Cuomo C."/>
            <person name="de Hoog S."/>
            <person name="Gorbushina A."/>
            <person name="Stielow B."/>
            <person name="Teixiera M."/>
            <person name="Abouelleil A."/>
            <person name="Chapman S.B."/>
            <person name="Priest M."/>
            <person name="Young S.K."/>
            <person name="Wortman J."/>
            <person name="Nusbaum C."/>
            <person name="Birren B."/>
        </authorList>
    </citation>
    <scope>NUCLEOTIDE SEQUENCE [LARGE SCALE GENOMIC DNA]</scope>
    <source>
        <strain evidence="3 4">CBS 118157</strain>
    </source>
</reference>
<evidence type="ECO:0000313" key="3">
    <source>
        <dbReference type="EMBL" id="KIW58786.1"/>
    </source>
</evidence>
<proteinExistence type="predicted"/>
<feature type="compositionally biased region" description="Polar residues" evidence="1">
    <location>
        <begin position="95"/>
        <end position="113"/>
    </location>
</feature>
<protein>
    <recommendedName>
        <fullName evidence="2">DUF7924 domain-containing protein</fullName>
    </recommendedName>
</protein>
<dbReference type="Proteomes" id="UP000054342">
    <property type="component" value="Unassembled WGS sequence"/>
</dbReference>
<organism evidence="3 4">
    <name type="scientific">Exophiala xenobiotica</name>
    <dbReference type="NCBI Taxonomy" id="348802"/>
    <lineage>
        <taxon>Eukaryota</taxon>
        <taxon>Fungi</taxon>
        <taxon>Dikarya</taxon>
        <taxon>Ascomycota</taxon>
        <taxon>Pezizomycotina</taxon>
        <taxon>Eurotiomycetes</taxon>
        <taxon>Chaetothyriomycetidae</taxon>
        <taxon>Chaetothyriales</taxon>
        <taxon>Herpotrichiellaceae</taxon>
        <taxon>Exophiala</taxon>
    </lineage>
</organism>
<dbReference type="EMBL" id="KN847318">
    <property type="protein sequence ID" value="KIW58786.1"/>
    <property type="molecule type" value="Genomic_DNA"/>
</dbReference>
<feature type="compositionally biased region" description="Basic and acidic residues" evidence="1">
    <location>
        <begin position="1"/>
        <end position="30"/>
    </location>
</feature>
<feature type="domain" description="DUF7924" evidence="2">
    <location>
        <begin position="321"/>
        <end position="539"/>
    </location>
</feature>
<dbReference type="AlphaFoldDB" id="A0A0D2C1Y1"/>
<evidence type="ECO:0000259" key="2">
    <source>
        <dbReference type="Pfam" id="PF25545"/>
    </source>
</evidence>
<feature type="compositionally biased region" description="Basic and acidic residues" evidence="1">
    <location>
        <begin position="630"/>
        <end position="655"/>
    </location>
</feature>
<dbReference type="PANTHER" id="PTHR42470:SF2">
    <property type="match status" value="1"/>
</dbReference>
<feature type="compositionally biased region" description="Basic and acidic residues" evidence="1">
    <location>
        <begin position="180"/>
        <end position="198"/>
    </location>
</feature>
<dbReference type="InterPro" id="IPR057684">
    <property type="entry name" value="DUF7924"/>
</dbReference>
<dbReference type="HOGENOM" id="CLU_399571_0_0_1"/>
<dbReference type="OrthoDB" id="5400850at2759"/>
<evidence type="ECO:0000256" key="1">
    <source>
        <dbReference type="SAM" id="MobiDB-lite"/>
    </source>
</evidence>
<sequence>MAADVADRDMRRARRGHNEPDEQLVRPDRSSHKRRLSAKDDEEDEETNHRRKSLRIQEILNKQHQASLHSEKSKPSRTSPRPQEIQDVNKRQTARGGTQTRSSPEPVETQGQRQEVKQYHSPKERNEGQPTASFTNPAAQKSKRPRPVNDGDESNHDAKRLRHCSVQEITSIPQPDQTFDEEHIPRKRPAESTGEDSRKRRRSQVSEIPRSVATWLESLPTSSQEFEDMSQTQSKRPRSPSESSERNLQSDSETDTTVSRSRKYSTYENSRYDAVLESKNSFMYDSKAGPLSEELAFSKTLFARTRPVPSDPAFQEQRLSRFLGLLRGRSELSVCILLHSRLVPSAGYLSLFEPSKFDGLVDGYNESWNQAIIFYEKLPQPDHSVAYRSSVLTDQERRKLDILPNVSSLFTGREGTCFPFFACEVKCGKQALDIADRANTNSMTIALRGVVALYRRAGRAIDVHRRFLGFSIAHDDGNVRIYGHYPEIDGDKTSYYRHRIGVYHVEHQDGMEKWTTDTFVYNLYSKFAPEHIKRIKKVIGELPDPLSQSFGLNNSQPDSQETLSTELRSQLEFPKPEMPQGRFTKARMMLHIQQLSTLSEQRQKELVVQMEQQRKDSEQRQKELLVQMEQQRKDSEQQRKDSEQQRKDSEQRQKELILQLEQQQREERKDLWQMLKQRDEQLAELMKGR</sequence>
<feature type="compositionally biased region" description="Polar residues" evidence="1">
    <location>
        <begin position="549"/>
        <end position="568"/>
    </location>
</feature>
<feature type="compositionally biased region" description="Basic and acidic residues" evidence="1">
    <location>
        <begin position="114"/>
        <end position="127"/>
    </location>
</feature>
<feature type="region of interest" description="Disordered" evidence="1">
    <location>
        <begin position="1"/>
        <end position="264"/>
    </location>
</feature>
<feature type="region of interest" description="Disordered" evidence="1">
    <location>
        <begin position="549"/>
        <end position="578"/>
    </location>
</feature>
<feature type="region of interest" description="Disordered" evidence="1">
    <location>
        <begin position="628"/>
        <end position="656"/>
    </location>
</feature>
<dbReference type="GeneID" id="25325191"/>
<feature type="compositionally biased region" description="Polar residues" evidence="1">
    <location>
        <begin position="247"/>
        <end position="264"/>
    </location>
</feature>
<evidence type="ECO:0000313" key="4">
    <source>
        <dbReference type="Proteomes" id="UP000054342"/>
    </source>
</evidence>
<name>A0A0D2C1Y1_9EURO</name>
<feature type="compositionally biased region" description="Polar residues" evidence="1">
    <location>
        <begin position="219"/>
        <end position="234"/>
    </location>
</feature>
<dbReference type="Pfam" id="PF25545">
    <property type="entry name" value="DUF7924"/>
    <property type="match status" value="1"/>
</dbReference>